<gene>
    <name evidence="2" type="ORF">JMF97_28705</name>
</gene>
<dbReference type="InterPro" id="IPR013783">
    <property type="entry name" value="Ig-like_fold"/>
</dbReference>
<dbReference type="PROSITE" id="PS50093">
    <property type="entry name" value="PKD"/>
    <property type="match status" value="1"/>
</dbReference>
<dbReference type="SUPFAM" id="SSF49299">
    <property type="entry name" value="PKD domain"/>
    <property type="match status" value="1"/>
</dbReference>
<feature type="domain" description="PKD" evidence="1">
    <location>
        <begin position="230"/>
        <end position="296"/>
    </location>
</feature>
<evidence type="ECO:0000313" key="3">
    <source>
        <dbReference type="Proteomes" id="UP000661193"/>
    </source>
</evidence>
<dbReference type="Pfam" id="PF18911">
    <property type="entry name" value="PKD_4"/>
    <property type="match status" value="1"/>
</dbReference>
<keyword evidence="3" id="KW-1185">Reference proteome</keyword>
<name>A0ABS1UWE1_9ACTN</name>
<sequence>MSAVCDTPVKGKMLRATKLGVCGDPILGAGGWPVHVTSKGFISVEYAGEVDEGEEIDQKDANGDPLVYEPARRRIKLYNVTVTCGRVDPELYTLFTGMPVVLDEDGNATGLRITSKVNLASAVALELWSGTQLKKCQPGAVQRPRFGYFLLPQIIDGMIGDFTIENGAANFTLTGKAIENAGWGVGPYNVYLRSTGVEPLTDPMGDADLLHMDWTMLPPPAPTCGLTPRPPDGTLAADADDATGMTAEFTATYVPAPPGDEYTVDWGDGTSAAGPAEAASVSHQYPNPGTYLVTVTHTASGAQRFLSFIAPAA</sequence>
<dbReference type="InterPro" id="IPR000601">
    <property type="entry name" value="PKD_dom"/>
</dbReference>
<dbReference type="InterPro" id="IPR035986">
    <property type="entry name" value="PKD_dom_sf"/>
</dbReference>
<dbReference type="CDD" id="cd00146">
    <property type="entry name" value="PKD"/>
    <property type="match status" value="1"/>
</dbReference>
<dbReference type="EMBL" id="JAETXL010000015">
    <property type="protein sequence ID" value="MBL6280149.1"/>
    <property type="molecule type" value="Genomic_DNA"/>
</dbReference>
<reference evidence="2 3" key="1">
    <citation type="submission" date="2021-01" db="EMBL/GenBank/DDBJ databases">
        <title>Genome sequencing of Micromonospora fiedleri MG-37.</title>
        <authorList>
            <person name="Moreland P.E.J."/>
            <person name="Stach J.E.M."/>
        </authorList>
    </citation>
    <scope>NUCLEOTIDE SEQUENCE [LARGE SCALE GENOMIC DNA]</scope>
    <source>
        <strain evidence="2 3">MG-37</strain>
    </source>
</reference>
<organism evidence="2 3">
    <name type="scientific">Micromonospora fiedleri</name>
    <dbReference type="NCBI Taxonomy" id="1157498"/>
    <lineage>
        <taxon>Bacteria</taxon>
        <taxon>Bacillati</taxon>
        <taxon>Actinomycetota</taxon>
        <taxon>Actinomycetes</taxon>
        <taxon>Micromonosporales</taxon>
        <taxon>Micromonosporaceae</taxon>
        <taxon>Micromonospora</taxon>
    </lineage>
</organism>
<evidence type="ECO:0000259" key="1">
    <source>
        <dbReference type="PROSITE" id="PS50093"/>
    </source>
</evidence>
<evidence type="ECO:0000313" key="2">
    <source>
        <dbReference type="EMBL" id="MBL6280149.1"/>
    </source>
</evidence>
<dbReference type="RefSeq" id="WP_203224378.1">
    <property type="nucleotide sequence ID" value="NZ_JAETXL010000015.1"/>
</dbReference>
<proteinExistence type="predicted"/>
<protein>
    <submittedName>
        <fullName evidence="2">PKD domain-containing protein</fullName>
    </submittedName>
</protein>
<dbReference type="Gene3D" id="2.60.40.10">
    <property type="entry name" value="Immunoglobulins"/>
    <property type="match status" value="1"/>
</dbReference>
<dbReference type="Proteomes" id="UP000661193">
    <property type="component" value="Unassembled WGS sequence"/>
</dbReference>
<accession>A0ABS1UWE1</accession>
<comment type="caution">
    <text evidence="2">The sequence shown here is derived from an EMBL/GenBank/DDBJ whole genome shotgun (WGS) entry which is preliminary data.</text>
</comment>